<dbReference type="InParanoid" id="A0A507B6H3"/>
<dbReference type="GO" id="GO:0004040">
    <property type="term" value="F:amidase activity"/>
    <property type="evidence" value="ECO:0007669"/>
    <property type="project" value="UniProtKB-EC"/>
</dbReference>
<comment type="caution">
    <text evidence="8">The sequence shown here is derived from an EMBL/GenBank/DDBJ whole genome shotgun (WGS) entry which is preliminary data.</text>
</comment>
<gene>
    <name evidence="8" type="ORF">E0L32_002973</name>
</gene>
<dbReference type="EC" id="3.5.1.4" evidence="3"/>
<dbReference type="GeneID" id="41970420"/>
<feature type="binding site" evidence="6">
    <location>
        <begin position="236"/>
        <end position="239"/>
    </location>
    <ligand>
        <name>substrate</name>
    </ligand>
</feature>
<dbReference type="PIRSF" id="PIRSF001221">
    <property type="entry name" value="Amidase_fungi"/>
    <property type="match status" value="1"/>
</dbReference>
<dbReference type="InterPro" id="IPR036928">
    <property type="entry name" value="AS_sf"/>
</dbReference>
<evidence type="ECO:0000313" key="8">
    <source>
        <dbReference type="EMBL" id="TPX17872.1"/>
    </source>
</evidence>
<evidence type="ECO:0000259" key="7">
    <source>
        <dbReference type="Pfam" id="PF01425"/>
    </source>
</evidence>
<feature type="binding site" evidence="6">
    <location>
        <position position="189"/>
    </location>
    <ligand>
        <name>substrate</name>
    </ligand>
</feature>
<dbReference type="STRING" id="1093900.A0A507B6H3"/>
<dbReference type="Proteomes" id="UP000319257">
    <property type="component" value="Unassembled WGS sequence"/>
</dbReference>
<organism evidence="8 9">
    <name type="scientific">Thyridium curvatum</name>
    <dbReference type="NCBI Taxonomy" id="1093900"/>
    <lineage>
        <taxon>Eukaryota</taxon>
        <taxon>Fungi</taxon>
        <taxon>Dikarya</taxon>
        <taxon>Ascomycota</taxon>
        <taxon>Pezizomycotina</taxon>
        <taxon>Sordariomycetes</taxon>
        <taxon>Sordariomycetidae</taxon>
        <taxon>Thyridiales</taxon>
        <taxon>Thyridiaceae</taxon>
        <taxon>Thyridium</taxon>
    </lineage>
</organism>
<evidence type="ECO:0000256" key="1">
    <source>
        <dbReference type="ARBA" id="ARBA00001311"/>
    </source>
</evidence>
<dbReference type="AlphaFoldDB" id="A0A507B6H3"/>
<dbReference type="SUPFAM" id="SSF75304">
    <property type="entry name" value="Amidase signature (AS) enzymes"/>
    <property type="match status" value="1"/>
</dbReference>
<evidence type="ECO:0000313" key="9">
    <source>
        <dbReference type="Proteomes" id="UP000319257"/>
    </source>
</evidence>
<dbReference type="RefSeq" id="XP_030999583.1">
    <property type="nucleotide sequence ID" value="XM_031137221.1"/>
</dbReference>
<feature type="active site" description="Charge relay system" evidence="5">
    <location>
        <position position="139"/>
    </location>
</feature>
<accession>A0A507B6H3</accession>
<feature type="domain" description="Amidase" evidence="7">
    <location>
        <begin position="84"/>
        <end position="524"/>
    </location>
</feature>
<dbReference type="OrthoDB" id="6428749at2759"/>
<name>A0A507B6H3_9PEZI</name>
<evidence type="ECO:0000256" key="5">
    <source>
        <dbReference type="PIRSR" id="PIRSR001221-1"/>
    </source>
</evidence>
<sequence length="536" mass="58614">MAATKDWKTIADEKARSVFDTIPKEWLLPESFMADVDETSTKDVTTVPRECGILTPDEVDITESYDATDLLPKIAAGQFSSTAVATAFCKRAAIAQQLTHCCTEMFFDEALNRAKFLDEYFANHKKPLGPLHGLPISLKDSFSYIGQQTTLGFVSFVERPPATFHSPLVQILLDLGAVLYVKTNIPQTLMTADSQNNIFGRTLNPRNLSLNAGGSSGGEGAIVAMRASLMGVGTDIGGSIRIPALCCGTFGFKPTASRIPYGGQAIPGRIGSPGVLAAAGPLTTSFRDMRLFMDTVIAKQPWLYDHSALHMPWRSVPEKQVLRIGVFPADPAFPLHPPVERAKRSALEKLKAAGHIVVEIPTAPSIEKANHEIMDYYTLDPKAKSFRNIKASGEPVIKSVAESPFLSKRSSPLTLDDLWEMNAIKSHYLKDWHKVFVDNQLDVIVGQAAETTAVPHDTFGNVPYTTLHNYMDYPALVIPYLQADKDVDVEDGFTSYKPYRAEAVDKAPISIQVAARTHFDEELLAAAATISEVLSK</sequence>
<feature type="active site" description="Acyl-ester intermediate" evidence="5">
    <location>
        <position position="239"/>
    </location>
</feature>
<keyword evidence="9" id="KW-1185">Reference proteome</keyword>
<keyword evidence="4" id="KW-0378">Hydrolase</keyword>
<protein>
    <recommendedName>
        <fullName evidence="3">amidase</fullName>
        <ecNumber evidence="3">3.5.1.4</ecNumber>
    </recommendedName>
</protein>
<dbReference type="Gene3D" id="3.90.1300.10">
    <property type="entry name" value="Amidase signature (AS) domain"/>
    <property type="match status" value="1"/>
</dbReference>
<dbReference type="InterPro" id="IPR023631">
    <property type="entry name" value="Amidase_dom"/>
</dbReference>
<evidence type="ECO:0000256" key="2">
    <source>
        <dbReference type="ARBA" id="ARBA00009199"/>
    </source>
</evidence>
<feature type="binding site" evidence="6">
    <location>
        <position position="215"/>
    </location>
    <ligand>
        <name>substrate</name>
    </ligand>
</feature>
<feature type="active site" description="Charge relay system" evidence="5">
    <location>
        <position position="215"/>
    </location>
</feature>
<evidence type="ECO:0000256" key="6">
    <source>
        <dbReference type="PIRSR" id="PIRSR001221-2"/>
    </source>
</evidence>
<dbReference type="EMBL" id="SKBQ01000012">
    <property type="protein sequence ID" value="TPX17872.1"/>
    <property type="molecule type" value="Genomic_DNA"/>
</dbReference>
<dbReference type="PANTHER" id="PTHR46072">
    <property type="entry name" value="AMIDASE-RELATED-RELATED"/>
    <property type="match status" value="1"/>
</dbReference>
<evidence type="ECO:0000256" key="3">
    <source>
        <dbReference type="ARBA" id="ARBA00012922"/>
    </source>
</evidence>
<dbReference type="Pfam" id="PF01425">
    <property type="entry name" value="Amidase"/>
    <property type="match status" value="1"/>
</dbReference>
<comment type="similarity">
    <text evidence="2">Belongs to the amidase family.</text>
</comment>
<dbReference type="InterPro" id="IPR020556">
    <property type="entry name" value="Amidase_CS"/>
</dbReference>
<evidence type="ECO:0000256" key="4">
    <source>
        <dbReference type="ARBA" id="ARBA00022801"/>
    </source>
</evidence>
<dbReference type="PROSITE" id="PS00571">
    <property type="entry name" value="AMIDASES"/>
    <property type="match status" value="1"/>
</dbReference>
<dbReference type="PANTHER" id="PTHR46072:SF5">
    <property type="entry name" value="GENERAL AMIDASE-C"/>
    <property type="match status" value="1"/>
</dbReference>
<reference evidence="8 9" key="1">
    <citation type="submission" date="2019-06" db="EMBL/GenBank/DDBJ databases">
        <title>Draft genome sequence of the filamentous fungus Phialemoniopsis curvata isolated from diesel fuel.</title>
        <authorList>
            <person name="Varaljay V.A."/>
            <person name="Lyon W.J."/>
            <person name="Crouch A.L."/>
            <person name="Drake C.E."/>
            <person name="Hollomon J.M."/>
            <person name="Nadeau L.J."/>
            <person name="Nunn H.S."/>
            <person name="Stevenson B.S."/>
            <person name="Bojanowski C.L."/>
            <person name="Crookes-Goodson W.J."/>
        </authorList>
    </citation>
    <scope>NUCLEOTIDE SEQUENCE [LARGE SCALE GENOMIC DNA]</scope>
    <source>
        <strain evidence="8 9">D216</strain>
    </source>
</reference>
<comment type="catalytic activity">
    <reaction evidence="1">
        <text>a monocarboxylic acid amide + H2O = a monocarboxylate + NH4(+)</text>
        <dbReference type="Rhea" id="RHEA:12020"/>
        <dbReference type="ChEBI" id="CHEBI:15377"/>
        <dbReference type="ChEBI" id="CHEBI:28938"/>
        <dbReference type="ChEBI" id="CHEBI:35757"/>
        <dbReference type="ChEBI" id="CHEBI:83628"/>
        <dbReference type="EC" id="3.5.1.4"/>
    </reaction>
</comment>
<proteinExistence type="inferred from homology"/>